<accession>A0ABN4BRS2</accession>
<reference evidence="1 2" key="1">
    <citation type="journal article" date="2014" name="Genome Announc.">
        <title>Complete Genome Sequence of Mycoplasma ovis Strain Michigan, a Hemoplasma of Sheep with Two Distinct 16S rRNA Genes.</title>
        <authorList>
            <person name="Deshuillers P.L."/>
            <person name="Santos A.P."/>
            <person name="do Nascimento N.C."/>
            <person name="Hampel J.A."/>
            <person name="Bergin I.L."/>
            <person name="Dyson M.C."/>
            <person name="Messick J.B."/>
        </authorList>
    </citation>
    <scope>NUCLEOTIDE SEQUENCE [LARGE SCALE GENOMIC DNA]</scope>
    <source>
        <strain evidence="1 2">Michigan</strain>
    </source>
</reference>
<gene>
    <name evidence="1" type="ORF">OVS_02010</name>
</gene>
<evidence type="ECO:0000313" key="2">
    <source>
        <dbReference type="Proteomes" id="UP000018745"/>
    </source>
</evidence>
<dbReference type="EMBL" id="CP006935">
    <property type="protein sequence ID" value="AHC40268.1"/>
    <property type="molecule type" value="Genomic_DNA"/>
</dbReference>
<dbReference type="Proteomes" id="UP000018745">
    <property type="component" value="Chromosome"/>
</dbReference>
<protein>
    <submittedName>
        <fullName evidence="1">Uncharacterized protein</fullName>
    </submittedName>
</protein>
<organism evidence="1 2">
    <name type="scientific">Mycoplasma ovis str. Michigan</name>
    <dbReference type="NCBI Taxonomy" id="1415773"/>
    <lineage>
        <taxon>Bacteria</taxon>
        <taxon>Bacillati</taxon>
        <taxon>Mycoplasmatota</taxon>
        <taxon>Mollicutes</taxon>
        <taxon>Mycoplasmataceae</taxon>
        <taxon>Mycoplasma</taxon>
    </lineage>
</organism>
<keyword evidence="2" id="KW-1185">Reference proteome</keyword>
<evidence type="ECO:0000313" key="1">
    <source>
        <dbReference type="EMBL" id="AHC40268.1"/>
    </source>
</evidence>
<sequence length="95" mass="11014">MSEDHISINCDQRKIKLKEAGDSSMETIISAVKDQEDYRLGEETFSQNVFSFNLTECKDLEKGRECNISFDSENKLKWVQGFNPKIYFPLKNKAN</sequence>
<proteinExistence type="predicted"/>
<name>A0ABN4BRS2_9MOLU</name>